<dbReference type="Gene3D" id="3.40.50.2300">
    <property type="match status" value="1"/>
</dbReference>
<dbReference type="GO" id="GO:0005886">
    <property type="term" value="C:plasma membrane"/>
    <property type="evidence" value="ECO:0007669"/>
    <property type="project" value="TreeGrafter"/>
</dbReference>
<dbReference type="InterPro" id="IPR001789">
    <property type="entry name" value="Sig_transdc_resp-reg_receiver"/>
</dbReference>
<reference evidence="6 7" key="1">
    <citation type="submission" date="2014-09" db="EMBL/GenBank/DDBJ databases">
        <authorList>
            <person name="McGinnis J.M."/>
            <person name="Wolfgang W.J."/>
        </authorList>
    </citation>
    <scope>NUCLEOTIDE SEQUENCE [LARGE SCALE GENOMIC DNA]</scope>
    <source>
        <strain evidence="6 7">5503</strain>
    </source>
</reference>
<dbReference type="CDD" id="cd01949">
    <property type="entry name" value="GGDEF"/>
    <property type="match status" value="1"/>
</dbReference>
<dbReference type="InterPro" id="IPR029787">
    <property type="entry name" value="Nucleotide_cyclase"/>
</dbReference>
<dbReference type="PROSITE" id="PS50110">
    <property type="entry name" value="RESPONSE_REGULATORY"/>
    <property type="match status" value="2"/>
</dbReference>
<dbReference type="InterPro" id="IPR050469">
    <property type="entry name" value="Diguanylate_Cyclase"/>
</dbReference>
<dbReference type="GO" id="GO:0052621">
    <property type="term" value="F:diguanylate cyclase activity"/>
    <property type="evidence" value="ECO:0007669"/>
    <property type="project" value="UniProtKB-EC"/>
</dbReference>
<dbReference type="PANTHER" id="PTHR45138">
    <property type="entry name" value="REGULATORY COMPONENTS OF SENSORY TRANSDUCTION SYSTEM"/>
    <property type="match status" value="1"/>
</dbReference>
<evidence type="ECO:0000256" key="3">
    <source>
        <dbReference type="PROSITE-ProRule" id="PRU00169"/>
    </source>
</evidence>
<dbReference type="EC" id="2.7.7.65" evidence="1"/>
<dbReference type="GO" id="GO:1902201">
    <property type="term" value="P:negative regulation of bacterial-type flagellum-dependent cell motility"/>
    <property type="evidence" value="ECO:0007669"/>
    <property type="project" value="TreeGrafter"/>
</dbReference>
<dbReference type="Gene3D" id="3.30.70.270">
    <property type="match status" value="1"/>
</dbReference>
<dbReference type="AlphaFoldDB" id="A0A099GL99"/>
<accession>A0A099GL99</accession>
<reference evidence="6 7" key="2">
    <citation type="submission" date="2014-10" db="EMBL/GenBank/DDBJ databases">
        <title>Paracoccus sanguinis sp. nov., isolated from clinical specimens of New York State patients.</title>
        <authorList>
            <person name="Mingle L.A."/>
            <person name="Cole J.A."/>
            <person name="Lapierre P."/>
            <person name="Musser K.A."/>
        </authorList>
    </citation>
    <scope>NUCLEOTIDE SEQUENCE [LARGE SCALE GENOMIC DNA]</scope>
    <source>
        <strain evidence="6 7">5503</strain>
    </source>
</reference>
<evidence type="ECO:0000313" key="7">
    <source>
        <dbReference type="Proteomes" id="UP000029858"/>
    </source>
</evidence>
<dbReference type="GO" id="GO:0043709">
    <property type="term" value="P:cell adhesion involved in single-species biofilm formation"/>
    <property type="evidence" value="ECO:0007669"/>
    <property type="project" value="TreeGrafter"/>
</dbReference>
<dbReference type="PANTHER" id="PTHR45138:SF9">
    <property type="entry name" value="DIGUANYLATE CYCLASE DGCM-RELATED"/>
    <property type="match status" value="1"/>
</dbReference>
<dbReference type="FunFam" id="3.30.70.270:FF:000001">
    <property type="entry name" value="Diguanylate cyclase domain protein"/>
    <property type="match status" value="1"/>
</dbReference>
<protein>
    <recommendedName>
        <fullName evidence="1">diguanylate cyclase</fullName>
        <ecNumber evidence="1">2.7.7.65</ecNumber>
    </recommendedName>
</protein>
<feature type="domain" description="Response regulatory" evidence="4">
    <location>
        <begin position="150"/>
        <end position="268"/>
    </location>
</feature>
<name>A0A099GL99_9RHOB</name>
<comment type="caution">
    <text evidence="3">Lacks conserved residue(s) required for the propagation of feature annotation.</text>
</comment>
<evidence type="ECO:0000313" key="6">
    <source>
        <dbReference type="EMBL" id="KGJ23322.1"/>
    </source>
</evidence>
<dbReference type="InterPro" id="IPR043128">
    <property type="entry name" value="Rev_trsase/Diguanyl_cyclase"/>
</dbReference>
<evidence type="ECO:0000259" key="4">
    <source>
        <dbReference type="PROSITE" id="PS50110"/>
    </source>
</evidence>
<evidence type="ECO:0000256" key="2">
    <source>
        <dbReference type="ARBA" id="ARBA00034247"/>
    </source>
</evidence>
<feature type="domain" description="GGDEF" evidence="5">
    <location>
        <begin position="322"/>
        <end position="462"/>
    </location>
</feature>
<dbReference type="InterPro" id="IPR000160">
    <property type="entry name" value="GGDEF_dom"/>
</dbReference>
<comment type="caution">
    <text evidence="6">The sequence shown here is derived from an EMBL/GenBank/DDBJ whole genome shotgun (WGS) entry which is preliminary data.</text>
</comment>
<sequence length="466" mass="48070">MSGQILVVDGTATHRITLKVRLAAACYDPLTARTGAEALAILARARPTLVLIGGEPGDMGAVDLCGRIAAGWPGVPVLMIVPQADRIAALKAGAAAVLDGPVDDLNLFARIRGLMRDEADAAPRPLLAGLAEDQATFAFEPALPALPPPSVLLVAGDTATALGWRRTLAPRLAGRLSVADADRALADAAVGLVPDLYVIAADLSLPGDGLRLLSELRCRRTSRNASFAVVLPSHRQEMMSVALDLGAGDVLAAGFAGESVADEAALRLSGLIRRKRSADKNRAAAEHERTLARIDPLTGLVNRRFALPRLAGMCDAPARDGRGCAVVAIDIDRFKQVNDHHGHAAGDAVLIEVAERIERVVPPSGFVARMGGEEFLAALPDTSPAEAAALAEAMRQAVSARPVSAGGAGVALSITISAGVSTLTPDLCGAGRDRAAALLLRADGALMSAKRAGRNRLMVAGLDAVA</sequence>
<comment type="catalytic activity">
    <reaction evidence="2">
        <text>2 GTP = 3',3'-c-di-GMP + 2 diphosphate</text>
        <dbReference type="Rhea" id="RHEA:24898"/>
        <dbReference type="ChEBI" id="CHEBI:33019"/>
        <dbReference type="ChEBI" id="CHEBI:37565"/>
        <dbReference type="ChEBI" id="CHEBI:58805"/>
        <dbReference type="EC" id="2.7.7.65"/>
    </reaction>
</comment>
<evidence type="ECO:0000256" key="1">
    <source>
        <dbReference type="ARBA" id="ARBA00012528"/>
    </source>
</evidence>
<dbReference type="SUPFAM" id="SSF52172">
    <property type="entry name" value="CheY-like"/>
    <property type="match status" value="1"/>
</dbReference>
<dbReference type="SUPFAM" id="SSF55073">
    <property type="entry name" value="Nucleotide cyclase"/>
    <property type="match status" value="1"/>
</dbReference>
<gene>
    <name evidence="6" type="ORF">IX56_02765</name>
</gene>
<dbReference type="NCBIfam" id="TIGR00254">
    <property type="entry name" value="GGDEF"/>
    <property type="match status" value="1"/>
</dbReference>
<organism evidence="6 7">
    <name type="scientific">Paracoccus sanguinis</name>
    <dbReference type="NCBI Taxonomy" id="1545044"/>
    <lineage>
        <taxon>Bacteria</taxon>
        <taxon>Pseudomonadati</taxon>
        <taxon>Pseudomonadota</taxon>
        <taxon>Alphaproteobacteria</taxon>
        <taxon>Rhodobacterales</taxon>
        <taxon>Paracoccaceae</taxon>
        <taxon>Paracoccus</taxon>
    </lineage>
</organism>
<feature type="domain" description="Response regulatory" evidence="4">
    <location>
        <begin position="4"/>
        <end position="115"/>
    </location>
</feature>
<dbReference type="Proteomes" id="UP000029858">
    <property type="component" value="Unassembled WGS sequence"/>
</dbReference>
<dbReference type="GO" id="GO:0000160">
    <property type="term" value="P:phosphorelay signal transduction system"/>
    <property type="evidence" value="ECO:0007669"/>
    <property type="project" value="InterPro"/>
</dbReference>
<dbReference type="RefSeq" id="WP_036707240.1">
    <property type="nucleotide sequence ID" value="NZ_JRKQ01000007.1"/>
</dbReference>
<dbReference type="Pfam" id="PF00990">
    <property type="entry name" value="GGDEF"/>
    <property type="match status" value="1"/>
</dbReference>
<proteinExistence type="predicted"/>
<dbReference type="PROSITE" id="PS50887">
    <property type="entry name" value="GGDEF"/>
    <property type="match status" value="1"/>
</dbReference>
<dbReference type="SMART" id="SM00448">
    <property type="entry name" value="REC"/>
    <property type="match status" value="1"/>
</dbReference>
<evidence type="ECO:0000259" key="5">
    <source>
        <dbReference type="PROSITE" id="PS50887"/>
    </source>
</evidence>
<dbReference type="EMBL" id="JRKQ01000007">
    <property type="protein sequence ID" value="KGJ23322.1"/>
    <property type="molecule type" value="Genomic_DNA"/>
</dbReference>
<dbReference type="InterPro" id="IPR011006">
    <property type="entry name" value="CheY-like_superfamily"/>
</dbReference>
<dbReference type="SMART" id="SM00267">
    <property type="entry name" value="GGDEF"/>
    <property type="match status" value="1"/>
</dbReference>